<gene>
    <name evidence="1" type="ORF">G3I43_06290</name>
</gene>
<dbReference type="AlphaFoldDB" id="A0A6G3SLL9"/>
<reference evidence="1" key="1">
    <citation type="submission" date="2020-01" db="EMBL/GenBank/DDBJ databases">
        <title>Insect and environment-associated Actinomycetes.</title>
        <authorList>
            <person name="Currrie C."/>
            <person name="Chevrette M."/>
            <person name="Carlson C."/>
            <person name="Stubbendieck R."/>
            <person name="Wendt-Pienkowski E."/>
        </authorList>
    </citation>
    <scope>NUCLEOTIDE SEQUENCE</scope>
    <source>
        <strain evidence="1">SID505</strain>
    </source>
</reference>
<comment type="caution">
    <text evidence="1">The sequence shown here is derived from an EMBL/GenBank/DDBJ whole genome shotgun (WGS) entry which is preliminary data.</text>
</comment>
<sequence>MAGPRRGPVDEAIARRRSTKVRTCRGHIAKLSATLGSGSRAQLGYLIARPGILDDRTADPAD</sequence>
<evidence type="ECO:0008006" key="2">
    <source>
        <dbReference type="Google" id="ProtNLM"/>
    </source>
</evidence>
<evidence type="ECO:0000313" key="1">
    <source>
        <dbReference type="EMBL" id="NEB83789.1"/>
    </source>
</evidence>
<dbReference type="EMBL" id="JAAGMK010000158">
    <property type="protein sequence ID" value="NEB83789.1"/>
    <property type="molecule type" value="Genomic_DNA"/>
</dbReference>
<accession>A0A6G3SLL9</accession>
<protein>
    <recommendedName>
        <fullName evidence="2">HTH luxR-type domain-containing protein</fullName>
    </recommendedName>
</protein>
<dbReference type="RefSeq" id="WP_164256814.1">
    <property type="nucleotide sequence ID" value="NZ_JAAGMK010000158.1"/>
</dbReference>
<organism evidence="1">
    <name type="scientific">Streptomyces anulatus</name>
    <name type="common">Streptomyces chrysomallus</name>
    <dbReference type="NCBI Taxonomy" id="1892"/>
    <lineage>
        <taxon>Bacteria</taxon>
        <taxon>Bacillati</taxon>
        <taxon>Actinomycetota</taxon>
        <taxon>Actinomycetes</taxon>
        <taxon>Kitasatosporales</taxon>
        <taxon>Streptomycetaceae</taxon>
        <taxon>Streptomyces</taxon>
    </lineage>
</organism>
<name>A0A6G3SLL9_STRAQ</name>
<proteinExistence type="predicted"/>